<keyword evidence="3" id="KW-1185">Reference proteome</keyword>
<protein>
    <submittedName>
        <fullName evidence="2">Uncharacterized protein</fullName>
    </submittedName>
</protein>
<evidence type="ECO:0000313" key="2">
    <source>
        <dbReference type="EMBL" id="CAK9015643.1"/>
    </source>
</evidence>
<gene>
    <name evidence="2" type="ORF">SCF082_LOCUS12849</name>
</gene>
<feature type="region of interest" description="Disordered" evidence="1">
    <location>
        <begin position="121"/>
        <end position="158"/>
    </location>
</feature>
<evidence type="ECO:0000256" key="1">
    <source>
        <dbReference type="SAM" id="MobiDB-lite"/>
    </source>
</evidence>
<dbReference type="EMBL" id="CAXAMM010007880">
    <property type="protein sequence ID" value="CAK9015643.1"/>
    <property type="molecule type" value="Genomic_DNA"/>
</dbReference>
<sequence>MAQRDLASMHDLMDICLLWVAIREGIKAHVGAGSLFVKLETMFQDGTLDPELKAHAKTADPSFDLQKLSFVLECKGQLQDEELEKAQSKINSALQTSLQAGFSLFETNLANDQLQHRRTEIKAEDEDGDNADGDTAGDAEPEGEIDSDDENSKNNASGGDALLRDFNYRLTCMLQEAGRNLHVRNAMVTFEPSSVYGSRSGYQQVLLITSNDKNNIFRRSRIWKVGVIQGVTMLGRAEMLKPARASKLYGGEARFTKVQEMKQDSISVMFLLKLVESFCPAQYCGGMNFIAKLVEGLQPGATEVPLVLIDAMGFDGWPGKKIACATICHTNADASFVSSTLAGKVFSMARSNELNIAAFPNFSSAMAEIKQFQRSPQPDYQVCVCLGDGSLIVRESLIQFWSKKHTSFLEQLTNLVDDHNKEFNPKGLKRGAEPNNEETNEEVAETPKKRLRLTTAKTYAELEAAFPERTDLTCGQFTLTLCDSDASLWVGSGKAFEVEPNTEVFGFGSGDFLKGSQCNDVTSDVSAEGRWLLFALSDANDLVVLEKQRTPQTQHLESLTFWNKVMPLNELLKVLEDNGEVNYQVAEHELTKDAAGNFSIKPLSSVCFVLDALKPKKKKAKVASAMTFGAKVNFAKLRGSSNIRIIWRLRRFT</sequence>
<dbReference type="Proteomes" id="UP001642464">
    <property type="component" value="Unassembled WGS sequence"/>
</dbReference>
<feature type="compositionally biased region" description="Acidic residues" evidence="1">
    <location>
        <begin position="435"/>
        <end position="444"/>
    </location>
</feature>
<evidence type="ECO:0000313" key="3">
    <source>
        <dbReference type="Proteomes" id="UP001642464"/>
    </source>
</evidence>
<name>A0ABP0JMI3_9DINO</name>
<accession>A0ABP0JMI3</accession>
<reference evidence="2 3" key="1">
    <citation type="submission" date="2024-02" db="EMBL/GenBank/DDBJ databases">
        <authorList>
            <person name="Chen Y."/>
            <person name="Shah S."/>
            <person name="Dougan E. K."/>
            <person name="Thang M."/>
            <person name="Chan C."/>
        </authorList>
    </citation>
    <scope>NUCLEOTIDE SEQUENCE [LARGE SCALE GENOMIC DNA]</scope>
</reference>
<comment type="caution">
    <text evidence="2">The sequence shown here is derived from an EMBL/GenBank/DDBJ whole genome shotgun (WGS) entry which is preliminary data.</text>
</comment>
<feature type="compositionally biased region" description="Acidic residues" evidence="1">
    <location>
        <begin position="123"/>
        <end position="149"/>
    </location>
</feature>
<organism evidence="2 3">
    <name type="scientific">Durusdinium trenchii</name>
    <dbReference type="NCBI Taxonomy" id="1381693"/>
    <lineage>
        <taxon>Eukaryota</taxon>
        <taxon>Sar</taxon>
        <taxon>Alveolata</taxon>
        <taxon>Dinophyceae</taxon>
        <taxon>Suessiales</taxon>
        <taxon>Symbiodiniaceae</taxon>
        <taxon>Durusdinium</taxon>
    </lineage>
</organism>
<proteinExistence type="predicted"/>
<feature type="region of interest" description="Disordered" evidence="1">
    <location>
        <begin position="423"/>
        <end position="445"/>
    </location>
</feature>